<comment type="similarity">
    <text evidence="2">Belongs to the TsaE family.</text>
</comment>
<evidence type="ECO:0000256" key="10">
    <source>
        <dbReference type="ARBA" id="ARBA00024908"/>
    </source>
</evidence>
<evidence type="ECO:0000256" key="12">
    <source>
        <dbReference type="SAM" id="MobiDB-lite"/>
    </source>
</evidence>
<dbReference type="GO" id="GO:0016740">
    <property type="term" value="F:transferase activity"/>
    <property type="evidence" value="ECO:0007669"/>
    <property type="project" value="UniProtKB-KW"/>
</dbReference>
<evidence type="ECO:0000256" key="6">
    <source>
        <dbReference type="ARBA" id="ARBA00022723"/>
    </source>
</evidence>
<dbReference type="Proteomes" id="UP000595221">
    <property type="component" value="Chromosome"/>
</dbReference>
<evidence type="ECO:0000313" key="13">
    <source>
        <dbReference type="EMBL" id="QQC59156.1"/>
    </source>
</evidence>
<dbReference type="NCBIfam" id="TIGR00150">
    <property type="entry name" value="T6A_YjeE"/>
    <property type="match status" value="1"/>
</dbReference>
<accession>A0A7T4MT71</accession>
<name>A0A7T4MT71_9MICC</name>
<keyword evidence="4" id="KW-0963">Cytoplasm</keyword>
<evidence type="ECO:0000256" key="3">
    <source>
        <dbReference type="ARBA" id="ARBA00019010"/>
    </source>
</evidence>
<dbReference type="Pfam" id="PF02367">
    <property type="entry name" value="TsaE"/>
    <property type="match status" value="1"/>
</dbReference>
<dbReference type="EMBL" id="CP066078">
    <property type="protein sequence ID" value="QQC59156.1"/>
    <property type="molecule type" value="Genomic_DNA"/>
</dbReference>
<dbReference type="GO" id="GO:0005524">
    <property type="term" value="F:ATP binding"/>
    <property type="evidence" value="ECO:0007669"/>
    <property type="project" value="UniProtKB-KW"/>
</dbReference>
<sequence>MSRPAAPGSGEEETPARPLTEVALPDLAATRSLARVLAAELRAGDLVVLTGELGAGKTTFTRALGQALGVRGSVISPTFVLARIHPNDPDGPRPGGPDLVHVDAYRLGSVEEVDDLDLEATQDRAVTVVEWGRGLVEHLAESRLELTLERATGEAAPMVEGDEDDEDPRRARLEAFGPRWTGQAGRELARRLEDALRG</sequence>
<organism evidence="13 14">
    <name type="scientific">Rothia kristinae</name>
    <dbReference type="NCBI Taxonomy" id="37923"/>
    <lineage>
        <taxon>Bacteria</taxon>
        <taxon>Bacillati</taxon>
        <taxon>Actinomycetota</taxon>
        <taxon>Actinomycetes</taxon>
        <taxon>Micrococcales</taxon>
        <taxon>Micrococcaceae</taxon>
        <taxon>Rothia</taxon>
    </lineage>
</organism>
<keyword evidence="5" id="KW-0819">tRNA processing</keyword>
<keyword evidence="7" id="KW-0547">Nucleotide-binding</keyword>
<evidence type="ECO:0000256" key="11">
    <source>
        <dbReference type="ARBA" id="ARBA00032441"/>
    </source>
</evidence>
<keyword evidence="8" id="KW-0067">ATP-binding</keyword>
<evidence type="ECO:0000256" key="7">
    <source>
        <dbReference type="ARBA" id="ARBA00022741"/>
    </source>
</evidence>
<keyword evidence="9" id="KW-0460">Magnesium</keyword>
<protein>
    <recommendedName>
        <fullName evidence="3">tRNA threonylcarbamoyladenosine biosynthesis protein TsaE</fullName>
    </recommendedName>
    <alternativeName>
        <fullName evidence="11">t(6)A37 threonylcarbamoyladenosine biosynthesis protein TsaE</fullName>
    </alternativeName>
</protein>
<evidence type="ECO:0000256" key="8">
    <source>
        <dbReference type="ARBA" id="ARBA00022840"/>
    </source>
</evidence>
<evidence type="ECO:0000256" key="2">
    <source>
        <dbReference type="ARBA" id="ARBA00007599"/>
    </source>
</evidence>
<dbReference type="GO" id="GO:0005737">
    <property type="term" value="C:cytoplasm"/>
    <property type="evidence" value="ECO:0007669"/>
    <property type="project" value="UniProtKB-SubCell"/>
</dbReference>
<evidence type="ECO:0000256" key="9">
    <source>
        <dbReference type="ARBA" id="ARBA00022842"/>
    </source>
</evidence>
<keyword evidence="13" id="KW-0808">Transferase</keyword>
<proteinExistence type="inferred from homology"/>
<reference evidence="13 14" key="1">
    <citation type="submission" date="2020-12" db="EMBL/GenBank/DDBJ databases">
        <title>FDA dAtabase for Regulatory Grade micrObial Sequences (FDA-ARGOS): Supporting development and validation of Infectious Disease Dx tests.</title>
        <authorList>
            <person name="Sproer C."/>
            <person name="Gronow S."/>
            <person name="Severitt S."/>
            <person name="Schroder I."/>
            <person name="Tallon L."/>
            <person name="Sadzewicz L."/>
            <person name="Zhao X."/>
            <person name="Boylan J."/>
            <person name="Ott S."/>
            <person name="Bowen H."/>
            <person name="Vavikolanu K."/>
            <person name="Mehta A."/>
            <person name="Aluvathingal J."/>
            <person name="Nadendla S."/>
            <person name="Lowell S."/>
            <person name="Myers T."/>
            <person name="Yan Y."/>
            <person name="Sichtig H."/>
        </authorList>
    </citation>
    <scope>NUCLEOTIDE SEQUENCE [LARGE SCALE GENOMIC DNA]</scope>
    <source>
        <strain evidence="13 14">FDAARGOS_1001</strain>
    </source>
</reference>
<feature type="region of interest" description="Disordered" evidence="12">
    <location>
        <begin position="1"/>
        <end position="20"/>
    </location>
</feature>
<dbReference type="InterPro" id="IPR003442">
    <property type="entry name" value="T6A_TsaE"/>
</dbReference>
<dbReference type="RefSeq" id="WP_198490112.1">
    <property type="nucleotide sequence ID" value="NZ_CP066078.1"/>
</dbReference>
<dbReference type="InterPro" id="IPR027417">
    <property type="entry name" value="P-loop_NTPase"/>
</dbReference>
<evidence type="ECO:0000256" key="5">
    <source>
        <dbReference type="ARBA" id="ARBA00022694"/>
    </source>
</evidence>
<dbReference type="GO" id="GO:0002949">
    <property type="term" value="P:tRNA threonylcarbamoyladenosine modification"/>
    <property type="evidence" value="ECO:0007669"/>
    <property type="project" value="InterPro"/>
</dbReference>
<evidence type="ECO:0000313" key="14">
    <source>
        <dbReference type="Proteomes" id="UP000595221"/>
    </source>
</evidence>
<evidence type="ECO:0000256" key="1">
    <source>
        <dbReference type="ARBA" id="ARBA00004496"/>
    </source>
</evidence>
<dbReference type="PANTHER" id="PTHR33540">
    <property type="entry name" value="TRNA THREONYLCARBAMOYLADENOSINE BIOSYNTHESIS PROTEIN TSAE"/>
    <property type="match status" value="1"/>
</dbReference>
<evidence type="ECO:0000256" key="4">
    <source>
        <dbReference type="ARBA" id="ARBA00022490"/>
    </source>
</evidence>
<dbReference type="AlphaFoldDB" id="A0A7T4MT71"/>
<dbReference type="SUPFAM" id="SSF52540">
    <property type="entry name" value="P-loop containing nucleoside triphosphate hydrolases"/>
    <property type="match status" value="1"/>
</dbReference>
<gene>
    <name evidence="13" type="primary">tsaE</name>
    <name evidence="13" type="ORF">I6H58_09440</name>
</gene>
<dbReference type="GO" id="GO:0046872">
    <property type="term" value="F:metal ion binding"/>
    <property type="evidence" value="ECO:0007669"/>
    <property type="project" value="UniProtKB-KW"/>
</dbReference>
<dbReference type="Gene3D" id="3.40.50.300">
    <property type="entry name" value="P-loop containing nucleotide triphosphate hydrolases"/>
    <property type="match status" value="1"/>
</dbReference>
<comment type="subcellular location">
    <subcellularLocation>
        <location evidence="1">Cytoplasm</location>
    </subcellularLocation>
</comment>
<keyword evidence="6" id="KW-0479">Metal-binding</keyword>
<dbReference type="CDD" id="cd02019">
    <property type="entry name" value="NK"/>
    <property type="match status" value="1"/>
</dbReference>
<dbReference type="PANTHER" id="PTHR33540:SF2">
    <property type="entry name" value="TRNA THREONYLCARBAMOYLADENOSINE BIOSYNTHESIS PROTEIN TSAE"/>
    <property type="match status" value="1"/>
</dbReference>
<comment type="function">
    <text evidence="10">Required for the formation of a threonylcarbamoyl group on adenosine at position 37 (t(6)A37) in tRNAs that read codons beginning with adenine. Is involved in the transfer of the threonylcarbamoyl moiety of threonylcarbamoyl-AMP (TC-AMP) to the N6 group of A37, together with TsaD and TsaB. TsaE seems to play an indirect role in the t(6)A biosynthesis pathway, possibly in regulating the core enzymatic function of TsaD.</text>
</comment>